<reference evidence="1 2" key="1">
    <citation type="submission" date="2017-04" db="EMBL/GenBank/DDBJ databases">
        <title>Characterization, genome and methylation analysis of a phthalic acid esters degrading strain Sphingobium yanoikuyae SHJ.</title>
        <authorList>
            <person name="Feng L."/>
        </authorList>
    </citation>
    <scope>NUCLEOTIDE SEQUENCE [LARGE SCALE GENOMIC DNA]</scope>
    <source>
        <strain evidence="1 2">SHJ</strain>
    </source>
</reference>
<accession>A0A2D1R6B7</accession>
<gene>
    <name evidence="1" type="ORF">BV87_19810</name>
</gene>
<proteinExistence type="predicted"/>
<dbReference type="EMBL" id="CP020925">
    <property type="protein sequence ID" value="ATP20401.1"/>
    <property type="molecule type" value="Genomic_DNA"/>
</dbReference>
<name>A0A2D1R6B7_SPHYA</name>
<dbReference type="Proteomes" id="UP000037029">
    <property type="component" value="Chromosome"/>
</dbReference>
<sequence>MTSQPLGWAGAVARWRSAEVAHKKASQAFTVAQQNYYMDRPSPLANIRYLPDDSPETFNARVEQSNAEFAQANKACRDRHRLDALEQASSDAMINADEALFALLDEPAPNVAAIMMKIELALEQGCEVKDIAPVLDDLRRMAA</sequence>
<dbReference type="AlphaFoldDB" id="A0A2D1R6B7"/>
<evidence type="ECO:0000313" key="2">
    <source>
        <dbReference type="Proteomes" id="UP000037029"/>
    </source>
</evidence>
<organism evidence="1 2">
    <name type="scientific">Sphingobium yanoikuyae</name>
    <name type="common">Sphingomonas yanoikuyae</name>
    <dbReference type="NCBI Taxonomy" id="13690"/>
    <lineage>
        <taxon>Bacteria</taxon>
        <taxon>Pseudomonadati</taxon>
        <taxon>Pseudomonadota</taxon>
        <taxon>Alphaproteobacteria</taxon>
        <taxon>Sphingomonadales</taxon>
        <taxon>Sphingomonadaceae</taxon>
        <taxon>Sphingobium</taxon>
    </lineage>
</organism>
<protein>
    <submittedName>
        <fullName evidence="1">Uncharacterized protein</fullName>
    </submittedName>
</protein>
<evidence type="ECO:0000313" key="1">
    <source>
        <dbReference type="EMBL" id="ATP20401.1"/>
    </source>
</evidence>